<evidence type="ECO:0000313" key="2">
    <source>
        <dbReference type="EMBL" id="KAF2646680.1"/>
    </source>
</evidence>
<reference evidence="2" key="1">
    <citation type="journal article" date="2020" name="Stud. Mycol.">
        <title>101 Dothideomycetes genomes: a test case for predicting lifestyles and emergence of pathogens.</title>
        <authorList>
            <person name="Haridas S."/>
            <person name="Albert R."/>
            <person name="Binder M."/>
            <person name="Bloem J."/>
            <person name="Labutti K."/>
            <person name="Salamov A."/>
            <person name="Andreopoulos B."/>
            <person name="Baker S."/>
            <person name="Barry K."/>
            <person name="Bills G."/>
            <person name="Bluhm B."/>
            <person name="Cannon C."/>
            <person name="Castanera R."/>
            <person name="Culley D."/>
            <person name="Daum C."/>
            <person name="Ezra D."/>
            <person name="Gonzalez J."/>
            <person name="Henrissat B."/>
            <person name="Kuo A."/>
            <person name="Liang C."/>
            <person name="Lipzen A."/>
            <person name="Lutzoni F."/>
            <person name="Magnuson J."/>
            <person name="Mondo S."/>
            <person name="Nolan M."/>
            <person name="Ohm R."/>
            <person name="Pangilinan J."/>
            <person name="Park H.-J."/>
            <person name="Ramirez L."/>
            <person name="Alfaro M."/>
            <person name="Sun H."/>
            <person name="Tritt A."/>
            <person name="Yoshinaga Y."/>
            <person name="Zwiers L.-H."/>
            <person name="Turgeon B."/>
            <person name="Goodwin S."/>
            <person name="Spatafora J."/>
            <person name="Crous P."/>
            <person name="Grigoriev I."/>
        </authorList>
    </citation>
    <scope>NUCLEOTIDE SEQUENCE</scope>
    <source>
        <strain evidence="2">CBS 473.64</strain>
    </source>
</reference>
<accession>A0A6A6SGK8</accession>
<dbReference type="EMBL" id="MU006776">
    <property type="protein sequence ID" value="KAF2646680.1"/>
    <property type="molecule type" value="Genomic_DNA"/>
</dbReference>
<name>A0A6A6SGK8_9PLEO</name>
<organism evidence="2 3">
    <name type="scientific">Massarina eburnea CBS 473.64</name>
    <dbReference type="NCBI Taxonomy" id="1395130"/>
    <lineage>
        <taxon>Eukaryota</taxon>
        <taxon>Fungi</taxon>
        <taxon>Dikarya</taxon>
        <taxon>Ascomycota</taxon>
        <taxon>Pezizomycotina</taxon>
        <taxon>Dothideomycetes</taxon>
        <taxon>Pleosporomycetidae</taxon>
        <taxon>Pleosporales</taxon>
        <taxon>Massarineae</taxon>
        <taxon>Massarinaceae</taxon>
        <taxon>Massarina</taxon>
    </lineage>
</organism>
<keyword evidence="3" id="KW-1185">Reference proteome</keyword>
<feature type="region of interest" description="Disordered" evidence="1">
    <location>
        <begin position="67"/>
        <end position="141"/>
    </location>
</feature>
<feature type="compositionally biased region" description="Basic and acidic residues" evidence="1">
    <location>
        <begin position="111"/>
        <end position="122"/>
    </location>
</feature>
<feature type="compositionally biased region" description="Gly residues" evidence="1">
    <location>
        <begin position="123"/>
        <end position="139"/>
    </location>
</feature>
<evidence type="ECO:0000256" key="1">
    <source>
        <dbReference type="SAM" id="MobiDB-lite"/>
    </source>
</evidence>
<protein>
    <submittedName>
        <fullName evidence="2">Uncharacterized protein</fullName>
    </submittedName>
</protein>
<dbReference type="AlphaFoldDB" id="A0A6A6SGK8"/>
<dbReference type="Proteomes" id="UP000799753">
    <property type="component" value="Unassembled WGS sequence"/>
</dbReference>
<sequence>MPSLRLASNFLRNRNSNVDSIEVLMNEVRNLQRDQREGRVDREEFNRVKDAIIARLDRLRERLDRYSRYRRGLPSSDNSSYSGGRASDRRSRSDSERLPLLSGSSSRHSHSRDAGSRGDGSRHGGGSRSSGRSHFGGSGYVYDHDRRYRKETRDNRVHFMVLNHRLRI</sequence>
<feature type="compositionally biased region" description="Basic and acidic residues" evidence="1">
    <location>
        <begin position="86"/>
        <end position="97"/>
    </location>
</feature>
<evidence type="ECO:0000313" key="3">
    <source>
        <dbReference type="Proteomes" id="UP000799753"/>
    </source>
</evidence>
<proteinExistence type="predicted"/>
<gene>
    <name evidence="2" type="ORF">P280DRAFT_475527</name>
</gene>